<accession>A0A840CFE4</accession>
<dbReference type="Gene3D" id="1.25.60.10">
    <property type="entry name" value="MgtE N-terminal domain-like"/>
    <property type="match status" value="1"/>
</dbReference>
<dbReference type="SUPFAM" id="SSF158791">
    <property type="entry name" value="MgtE N-terminal domain-like"/>
    <property type="match status" value="1"/>
</dbReference>
<dbReference type="RefSeq" id="WP_054537646.1">
    <property type="nucleotide sequence ID" value="NZ_JACIEQ010000001.1"/>
</dbReference>
<evidence type="ECO:0000313" key="3">
    <source>
        <dbReference type="Proteomes" id="UP000585681"/>
    </source>
</evidence>
<comment type="caution">
    <text evidence="2">The sequence shown here is derived from an EMBL/GenBank/DDBJ whole genome shotgun (WGS) entry which is preliminary data.</text>
</comment>
<dbReference type="InterPro" id="IPR006668">
    <property type="entry name" value="Mg_transptr_MgtE_intracell_dom"/>
</dbReference>
<name>A0A840CFE4_9RHOB</name>
<protein>
    <submittedName>
        <fullName evidence="2">Flagellar motility protein MotE (MotC chaperone)</fullName>
    </submittedName>
</protein>
<keyword evidence="3" id="KW-1185">Reference proteome</keyword>
<keyword evidence="2" id="KW-0966">Cell projection</keyword>
<sequence>MSGAEKGRRGAGRGVLFVITVLLLGSGIVRLGSGTGLAVARGVGDLSDLAGVEQAPESCGPDPAIAPLFAALQAREARAAETEKLQAERGRKLAQSHADLSRQIAELNAAEAALRATIALAEGAAESDLSRLTAVYESMKPKDAAALFQEMAPDFAAGFLGRMRPDSAASVLAGMPPEQAYSISVLLAGRNVGVPTE</sequence>
<keyword evidence="2" id="KW-0969">Cilium</keyword>
<feature type="domain" description="Magnesium transporter MgtE intracellular" evidence="1">
    <location>
        <begin position="130"/>
        <end position="187"/>
    </location>
</feature>
<evidence type="ECO:0000259" key="1">
    <source>
        <dbReference type="Pfam" id="PF03448"/>
    </source>
</evidence>
<dbReference type="Pfam" id="PF03448">
    <property type="entry name" value="MgtE_N"/>
    <property type="match status" value="1"/>
</dbReference>
<evidence type="ECO:0000313" key="2">
    <source>
        <dbReference type="EMBL" id="MBB4021486.1"/>
    </source>
</evidence>
<dbReference type="Proteomes" id="UP000585681">
    <property type="component" value="Unassembled WGS sequence"/>
</dbReference>
<organism evidence="2 3">
    <name type="scientific">Actibacterium naphthalenivorans</name>
    <dbReference type="NCBI Taxonomy" id="1614693"/>
    <lineage>
        <taxon>Bacteria</taxon>
        <taxon>Pseudomonadati</taxon>
        <taxon>Pseudomonadota</taxon>
        <taxon>Alphaproteobacteria</taxon>
        <taxon>Rhodobacterales</taxon>
        <taxon>Roseobacteraceae</taxon>
        <taxon>Actibacterium</taxon>
    </lineage>
</organism>
<dbReference type="AlphaFoldDB" id="A0A840CFE4"/>
<keyword evidence="2" id="KW-0282">Flagellum</keyword>
<reference evidence="2" key="1">
    <citation type="submission" date="2020-08" db="EMBL/GenBank/DDBJ databases">
        <title>Genomic Encyclopedia of Type Strains, Phase IV (KMG-IV): sequencing the most valuable type-strain genomes for metagenomic binning, comparative biology and taxonomic classification.</title>
        <authorList>
            <person name="Goeker M."/>
        </authorList>
    </citation>
    <scope>NUCLEOTIDE SEQUENCE [LARGE SCALE GENOMIC DNA]</scope>
    <source>
        <strain evidence="2">DSM 105040</strain>
    </source>
</reference>
<gene>
    <name evidence="2" type="ORF">GGR17_001277</name>
</gene>
<dbReference type="InterPro" id="IPR038076">
    <property type="entry name" value="MgtE_N_sf"/>
</dbReference>
<proteinExistence type="predicted"/>
<dbReference type="EMBL" id="JACIEQ010000001">
    <property type="protein sequence ID" value="MBB4021486.1"/>
    <property type="molecule type" value="Genomic_DNA"/>
</dbReference>